<evidence type="ECO:0000256" key="1">
    <source>
        <dbReference type="ARBA" id="ARBA00022679"/>
    </source>
</evidence>
<dbReference type="InterPro" id="IPR023313">
    <property type="entry name" value="UBQ-conjugating_AS"/>
</dbReference>
<keyword evidence="1" id="KW-0808">Transferase</keyword>
<gene>
    <name evidence="6" type="primary">UBE2T</name>
    <name evidence="6" type="ORF">BGZ65_004876</name>
</gene>
<sequence length="571" mass="62497">MAAVEKRILIRMRKELKDLEASPPLGIVCFPLNDNILHLQAELTGPTDTPYAGGTFKVEIHIPDKVYHPNIDDQGRICLDILKGPPKGSWGPAISITTMLISLRVLLANPNPDDPLIMEIANELKENRELFDKNAREYTRLYASASVDAISVEQLSEAQQPGERFNSVQTFQSATELLELKLKSTVDPTASFNVRAKASSNSTAIPFSASLRLPRCQDMSGLSMSTNDPQLDMGHKKSLARPILKKPSLKSTRARTAAEPVAATAPDQKNKLEISVDSSVMKQGAAKEPPGSVSSVLIEKIQVSKKQMCSMEARDPAGLARDSPYPSLEDTIAADHTTLSERKRDLELHQVISHSTLLEPPKHKKTKTEKEEVIQSTLNTGEIEECGSTRKSVPETSYQMHKSSTSRTDVDEHLFMLPATASTISPMTSMKPTSLRLQHSISAASKTLKETTKRCASSKPDYGPLEPVEVDAENNGRGKGKTAEGFRPDKGKGKAVENVMPPSGHEEKKENVHPTLILHLDRPKSFEKNMLAPSSPIMAAQSASCSQPLPLTVAQKRHLLKKPRSAKCPPL</sequence>
<evidence type="ECO:0000256" key="3">
    <source>
        <dbReference type="PROSITE-ProRule" id="PRU10133"/>
    </source>
</evidence>
<reference evidence="6" key="1">
    <citation type="journal article" date="2020" name="Fungal Divers.">
        <title>Resolving the Mortierellaceae phylogeny through synthesis of multi-gene phylogenetics and phylogenomics.</title>
        <authorList>
            <person name="Vandepol N."/>
            <person name="Liber J."/>
            <person name="Desiro A."/>
            <person name="Na H."/>
            <person name="Kennedy M."/>
            <person name="Barry K."/>
            <person name="Grigoriev I.V."/>
            <person name="Miller A.N."/>
            <person name="O'Donnell K."/>
            <person name="Stajich J.E."/>
            <person name="Bonito G."/>
        </authorList>
    </citation>
    <scope>NUCLEOTIDE SEQUENCE</scope>
    <source>
        <strain evidence="6">MES-2147</strain>
    </source>
</reference>
<dbReference type="PROSITE" id="PS50127">
    <property type="entry name" value="UBC_2"/>
    <property type="match status" value="1"/>
</dbReference>
<dbReference type="SMART" id="SM00212">
    <property type="entry name" value="UBCc"/>
    <property type="match status" value="1"/>
</dbReference>
<dbReference type="EMBL" id="JAAAHW010010054">
    <property type="protein sequence ID" value="KAF9931513.1"/>
    <property type="molecule type" value="Genomic_DNA"/>
</dbReference>
<dbReference type="CDD" id="cd23805">
    <property type="entry name" value="UBCc_UBE2T"/>
    <property type="match status" value="1"/>
</dbReference>
<organism evidence="6 7">
    <name type="scientific">Modicella reniformis</name>
    <dbReference type="NCBI Taxonomy" id="1440133"/>
    <lineage>
        <taxon>Eukaryota</taxon>
        <taxon>Fungi</taxon>
        <taxon>Fungi incertae sedis</taxon>
        <taxon>Mucoromycota</taxon>
        <taxon>Mortierellomycotina</taxon>
        <taxon>Mortierellomycetes</taxon>
        <taxon>Mortierellales</taxon>
        <taxon>Mortierellaceae</taxon>
        <taxon>Modicella</taxon>
    </lineage>
</organism>
<name>A0A9P6IKE3_9FUNG</name>
<proteinExistence type="predicted"/>
<evidence type="ECO:0000256" key="2">
    <source>
        <dbReference type="ARBA" id="ARBA00022786"/>
    </source>
</evidence>
<protein>
    <submittedName>
        <fullName evidence="6">Ubiquitin-conjugating enzyme E2 T</fullName>
    </submittedName>
</protein>
<accession>A0A9P6IKE3</accession>
<comment type="caution">
    <text evidence="6">The sequence shown here is derived from an EMBL/GenBank/DDBJ whole genome shotgun (WGS) entry which is preliminary data.</text>
</comment>
<dbReference type="InterPro" id="IPR000608">
    <property type="entry name" value="UBC"/>
</dbReference>
<dbReference type="PROSITE" id="PS00183">
    <property type="entry name" value="UBC_1"/>
    <property type="match status" value="1"/>
</dbReference>
<dbReference type="Pfam" id="PF00179">
    <property type="entry name" value="UQ_con"/>
    <property type="match status" value="1"/>
</dbReference>
<dbReference type="SUPFAM" id="SSF54495">
    <property type="entry name" value="UBC-like"/>
    <property type="match status" value="1"/>
</dbReference>
<dbReference type="InterPro" id="IPR050113">
    <property type="entry name" value="Ub_conjugating_enzyme"/>
</dbReference>
<feature type="compositionally biased region" description="Basic and acidic residues" evidence="4">
    <location>
        <begin position="481"/>
        <end position="495"/>
    </location>
</feature>
<dbReference type="Proteomes" id="UP000749646">
    <property type="component" value="Unassembled WGS sequence"/>
</dbReference>
<feature type="active site" description="Glycyl thioester intermediate" evidence="3">
    <location>
        <position position="78"/>
    </location>
</feature>
<evidence type="ECO:0000313" key="7">
    <source>
        <dbReference type="Proteomes" id="UP000749646"/>
    </source>
</evidence>
<dbReference type="PANTHER" id="PTHR24067">
    <property type="entry name" value="UBIQUITIN-CONJUGATING ENZYME E2"/>
    <property type="match status" value="1"/>
</dbReference>
<feature type="domain" description="UBC core" evidence="5">
    <location>
        <begin position="7"/>
        <end position="144"/>
    </location>
</feature>
<dbReference type="GO" id="GO:0016740">
    <property type="term" value="F:transferase activity"/>
    <property type="evidence" value="ECO:0007669"/>
    <property type="project" value="UniProtKB-KW"/>
</dbReference>
<keyword evidence="2" id="KW-0833">Ubl conjugation pathway</keyword>
<feature type="region of interest" description="Disordered" evidence="4">
    <location>
        <begin position="451"/>
        <end position="513"/>
    </location>
</feature>
<dbReference type="OrthoDB" id="9978460at2759"/>
<evidence type="ECO:0000256" key="4">
    <source>
        <dbReference type="SAM" id="MobiDB-lite"/>
    </source>
</evidence>
<evidence type="ECO:0000313" key="6">
    <source>
        <dbReference type="EMBL" id="KAF9931513.1"/>
    </source>
</evidence>
<keyword evidence="7" id="KW-1185">Reference proteome</keyword>
<dbReference type="AlphaFoldDB" id="A0A9P6IKE3"/>
<evidence type="ECO:0000259" key="5">
    <source>
        <dbReference type="PROSITE" id="PS50127"/>
    </source>
</evidence>
<dbReference type="InterPro" id="IPR016135">
    <property type="entry name" value="UBQ-conjugating_enzyme/RWD"/>
</dbReference>
<dbReference type="Gene3D" id="3.10.110.10">
    <property type="entry name" value="Ubiquitin Conjugating Enzyme"/>
    <property type="match status" value="1"/>
</dbReference>